<dbReference type="SUPFAM" id="SSF53328">
    <property type="entry name" value="Formyltransferase"/>
    <property type="match status" value="1"/>
</dbReference>
<evidence type="ECO:0000313" key="6">
    <source>
        <dbReference type="EMBL" id="VFJ15452.1"/>
    </source>
</evidence>
<dbReference type="InterPro" id="IPR002376">
    <property type="entry name" value="Formyl_transf_N"/>
</dbReference>
<dbReference type="CDD" id="cd08645">
    <property type="entry name" value="FMT_core_GART"/>
    <property type="match status" value="1"/>
</dbReference>
<keyword evidence="3 6" id="KW-0808">Transferase</keyword>
<keyword evidence="7" id="KW-1185">Reference proteome</keyword>
<evidence type="ECO:0000313" key="7">
    <source>
        <dbReference type="Proteomes" id="UP000294299"/>
    </source>
</evidence>
<dbReference type="GO" id="GO:0005737">
    <property type="term" value="C:cytoplasm"/>
    <property type="evidence" value="ECO:0007669"/>
    <property type="project" value="TreeGrafter"/>
</dbReference>
<dbReference type="PANTHER" id="PTHR43369:SF2">
    <property type="entry name" value="PHOSPHORIBOSYLGLYCINAMIDE FORMYLTRANSFERASE"/>
    <property type="match status" value="1"/>
</dbReference>
<evidence type="ECO:0000256" key="1">
    <source>
        <dbReference type="ARBA" id="ARBA00005054"/>
    </source>
</evidence>
<dbReference type="PANTHER" id="PTHR43369">
    <property type="entry name" value="PHOSPHORIBOSYLGLYCINAMIDE FORMYLTRANSFERASE"/>
    <property type="match status" value="1"/>
</dbReference>
<dbReference type="AlphaFoldDB" id="A0A484IHF9"/>
<dbReference type="EC" id="2.1.2.2" evidence="2"/>
<dbReference type="GO" id="GO:0004644">
    <property type="term" value="F:phosphoribosylglycinamide formyltransferase activity"/>
    <property type="evidence" value="ECO:0007669"/>
    <property type="project" value="UniProtKB-EC"/>
</dbReference>
<dbReference type="InterPro" id="IPR036477">
    <property type="entry name" value="Formyl_transf_N_sf"/>
</dbReference>
<evidence type="ECO:0000256" key="4">
    <source>
        <dbReference type="ARBA" id="ARBA00022755"/>
    </source>
</evidence>
<evidence type="ECO:0000256" key="3">
    <source>
        <dbReference type="ARBA" id="ARBA00022679"/>
    </source>
</evidence>
<keyword evidence="4" id="KW-0658">Purine biosynthesis</keyword>
<dbReference type="InterPro" id="IPR004607">
    <property type="entry name" value="GART"/>
</dbReference>
<feature type="domain" description="Formyl transferase N-terminal" evidence="5">
    <location>
        <begin position="3"/>
        <end position="186"/>
    </location>
</feature>
<dbReference type="GO" id="GO:0006189">
    <property type="term" value="P:'de novo' IMP biosynthetic process"/>
    <property type="evidence" value="ECO:0007669"/>
    <property type="project" value="InterPro"/>
</dbReference>
<proteinExistence type="inferred from homology"/>
<dbReference type="RefSeq" id="WP_134485414.1">
    <property type="nucleotide sequence ID" value="NZ_LR216287.1"/>
</dbReference>
<dbReference type="Gene3D" id="3.40.50.170">
    <property type="entry name" value="Formyl transferase, N-terminal domain"/>
    <property type="match status" value="1"/>
</dbReference>
<comment type="pathway">
    <text evidence="1">Purine metabolism; IMP biosynthesis via de novo pathway; N(2)-formyl-N(1)-(5-phospho-D-ribosyl)glycinamide from N(1)-(5-phospho-D-ribosyl)glycinamide (10-formyl THF route): step 1/1.</text>
</comment>
<dbReference type="NCBIfam" id="TIGR00639">
    <property type="entry name" value="PurN"/>
    <property type="match status" value="1"/>
</dbReference>
<gene>
    <name evidence="6" type="primary">purN</name>
    <name evidence="6" type="ORF">NFRAN_3134</name>
</gene>
<dbReference type="HAMAP" id="MF_01930">
    <property type="entry name" value="PurN"/>
    <property type="match status" value="1"/>
</dbReference>
<sequence>MINLAILISGRGSNMKSLLQAIRSGEVKGVKSVLVVSNNPDAIGLEIAKKEFGVKTSVVEPDIREGSFEKRLISELEKNDVYAHNGVICLAGFMRILGPDFVNRYRNKILNIHPSLLPAFKGLNAQKQALLAGVKVTGCTVHMVDNGVDSGPIILQKCVPVYDEDTEESLSERILIEEHQIYVKALSLFISNKLLLKDNRIVQIRE</sequence>
<name>A0A484IHF9_9ARCH</name>
<dbReference type="Proteomes" id="UP000294299">
    <property type="component" value="Chromosome NFRAN"/>
</dbReference>
<dbReference type="KEGG" id="nfn:NFRAN_3134"/>
<evidence type="ECO:0000256" key="2">
    <source>
        <dbReference type="ARBA" id="ARBA00012254"/>
    </source>
</evidence>
<dbReference type="EMBL" id="LR216287">
    <property type="protein sequence ID" value="VFJ15452.1"/>
    <property type="molecule type" value="Genomic_DNA"/>
</dbReference>
<accession>A0A484IHF9</accession>
<protein>
    <recommendedName>
        <fullName evidence="2">phosphoribosylglycinamide formyltransferase 1</fullName>
        <ecNumber evidence="2">2.1.2.2</ecNumber>
    </recommendedName>
</protein>
<reference evidence="6 7" key="1">
    <citation type="submission" date="2019-02" db="EMBL/GenBank/DDBJ databases">
        <authorList>
            <person name="Lehtovirta-Morley E L."/>
        </authorList>
    </citation>
    <scope>NUCLEOTIDE SEQUENCE [LARGE SCALE GENOMIC DNA]</scope>
    <source>
        <strain evidence="6">NFRAN1</strain>
    </source>
</reference>
<dbReference type="GeneID" id="39422227"/>
<dbReference type="Pfam" id="PF00551">
    <property type="entry name" value="Formyl_trans_N"/>
    <property type="match status" value="1"/>
</dbReference>
<evidence type="ECO:0000259" key="5">
    <source>
        <dbReference type="Pfam" id="PF00551"/>
    </source>
</evidence>
<organism evidence="6 7">
    <name type="scientific">Candidatus Nitrosocosmicus franklandianus</name>
    <dbReference type="NCBI Taxonomy" id="1798806"/>
    <lineage>
        <taxon>Archaea</taxon>
        <taxon>Nitrososphaerota</taxon>
        <taxon>Nitrososphaeria</taxon>
        <taxon>Nitrososphaerales</taxon>
        <taxon>Nitrososphaeraceae</taxon>
        <taxon>Candidatus Nitrosocosmicus</taxon>
    </lineage>
</organism>